<sequence length="474" mass="53144">MILKGFEDFITDPTVSDLAKLSLSPILKELGSEMADDGIIEYLNDPAGAIRQMQMRLLELVGQNEMGVETILEDVVSMPVERRFAFINWLGNSNDPRAANLLVPLLENQTGKVVMAVIEALELLGPIAINQTIPALNHVIATTSNRQLKQQARTTLGRLTMQSMLGSEDAALLEARQQQYPAYQARVSSIDGSGTQLIMLSWLRPDGLIKGVNVLYQDQKGIKDCYGVDEMDTEQWESLIGDLDEQGFSSFKVSFEYACAVILEARALNRRTRTRLPIAYSIWRPLTEAGVRDKKAVASLPATTLPCVELTAEARAMADRADELYQLKEFSSWLYEPIERIEPFISRYWAALNMVESTTNKRKKARMQEQRDLLTSLASESLHELIDDKWRTTYAARLLRQAALLQQADQHEYVPMIQATATLLDPASQVPVQDQTFPIALISISIEQGPLRLMVESLRSGSLSSFPVEFFQQD</sequence>
<dbReference type="Proteomes" id="UP000326912">
    <property type="component" value="Unassembled WGS sequence"/>
</dbReference>
<protein>
    <recommendedName>
        <fullName evidence="3">HEAT repeat domain-containing protein</fullName>
    </recommendedName>
</protein>
<dbReference type="InterPro" id="IPR011989">
    <property type="entry name" value="ARM-like"/>
</dbReference>
<reference evidence="1 2" key="1">
    <citation type="submission" date="2019-10" db="EMBL/GenBank/DDBJ databases">
        <title>Dictyobacter vulcani sp. nov., within the class Ktedonobacteria, isolated from soil of volcanic Mt. Zao.</title>
        <authorList>
            <person name="Zheng Y."/>
            <person name="Wang C.M."/>
            <person name="Sakai Y."/>
            <person name="Abe K."/>
            <person name="Yokota A."/>
            <person name="Yabe S."/>
        </authorList>
    </citation>
    <scope>NUCLEOTIDE SEQUENCE [LARGE SCALE GENOMIC DNA]</scope>
    <source>
        <strain evidence="1 2">W12</strain>
    </source>
</reference>
<organism evidence="1 2">
    <name type="scientific">Dictyobacter vulcani</name>
    <dbReference type="NCBI Taxonomy" id="2607529"/>
    <lineage>
        <taxon>Bacteria</taxon>
        <taxon>Bacillati</taxon>
        <taxon>Chloroflexota</taxon>
        <taxon>Ktedonobacteria</taxon>
        <taxon>Ktedonobacterales</taxon>
        <taxon>Dictyobacteraceae</taxon>
        <taxon>Dictyobacter</taxon>
    </lineage>
</organism>
<dbReference type="SUPFAM" id="SSF48371">
    <property type="entry name" value="ARM repeat"/>
    <property type="match status" value="1"/>
</dbReference>
<dbReference type="InterPro" id="IPR016024">
    <property type="entry name" value="ARM-type_fold"/>
</dbReference>
<evidence type="ECO:0000313" key="2">
    <source>
        <dbReference type="Proteomes" id="UP000326912"/>
    </source>
</evidence>
<accession>A0A5J4KNL3</accession>
<keyword evidence="2" id="KW-1185">Reference proteome</keyword>
<gene>
    <name evidence="1" type="ORF">KDW_34450</name>
</gene>
<evidence type="ECO:0008006" key="3">
    <source>
        <dbReference type="Google" id="ProtNLM"/>
    </source>
</evidence>
<dbReference type="AlphaFoldDB" id="A0A5J4KNL3"/>
<dbReference type="EMBL" id="BKZW01000001">
    <property type="protein sequence ID" value="GER89283.1"/>
    <property type="molecule type" value="Genomic_DNA"/>
</dbReference>
<comment type="caution">
    <text evidence="1">The sequence shown here is derived from an EMBL/GenBank/DDBJ whole genome shotgun (WGS) entry which is preliminary data.</text>
</comment>
<dbReference type="Gene3D" id="1.25.10.10">
    <property type="entry name" value="Leucine-rich Repeat Variant"/>
    <property type="match status" value="1"/>
</dbReference>
<proteinExistence type="predicted"/>
<name>A0A5J4KNL3_9CHLR</name>
<evidence type="ECO:0000313" key="1">
    <source>
        <dbReference type="EMBL" id="GER89283.1"/>
    </source>
</evidence>